<feature type="region of interest" description="Disordered" evidence="1">
    <location>
        <begin position="1729"/>
        <end position="1758"/>
    </location>
</feature>
<dbReference type="SUPFAM" id="SSF52540">
    <property type="entry name" value="P-loop containing nucleoside triphosphate hydrolases"/>
    <property type="match status" value="2"/>
</dbReference>
<keyword evidence="3" id="KW-1185">Reference proteome</keyword>
<dbReference type="CDD" id="cd00009">
    <property type="entry name" value="AAA"/>
    <property type="match status" value="1"/>
</dbReference>
<dbReference type="FunFam" id="3.40.50.300:FF:000491">
    <property type="entry name" value="E3 ubiquitin-protein ligase RNF213"/>
    <property type="match status" value="1"/>
</dbReference>
<accession>A0AAD9K3V5</accession>
<feature type="compositionally biased region" description="Basic and acidic residues" evidence="1">
    <location>
        <begin position="1672"/>
        <end position="1681"/>
    </location>
</feature>
<dbReference type="PANTHER" id="PTHR22605:SF16">
    <property type="entry name" value="E3 UBIQUITIN-PROTEIN LIGASE RNF213"/>
    <property type="match status" value="1"/>
</dbReference>
<evidence type="ECO:0000256" key="1">
    <source>
        <dbReference type="SAM" id="MobiDB-lite"/>
    </source>
</evidence>
<sequence>MKSTLSGPNRTQNTYTCMSGNHTSSQLRGIYYQANTGSETFVSGGRGRGIFDQRLLSQPRGQHPELSPANPYYEAQQRLGYSTVPPGYFQGRNTDIAHSGRCPLKPCNNYACEKLLRGQATEICKRLGVNASIEQILDKFEGIYGTVEDTEDLMTLFYSAHQHADEKVATWGCRLEDLFYRAKQHLSEEATNGMLLSKFNNVFLKPIKNCIRHLERKITTFDDLRVAARKIEMELAVQNANDVVKLKYGAITTQNTYTCMSGNHTLSQMQGLYHQANVGSETFISGGRGHSIFDQRLLSQPRGQHPDLSPASPHYEAQQQLGKTNLSQPHEQYREQSLAGSPYYMPPQQLGHFSVPQEHFQDRNTGATRTQNTGHSCMSGNHTPSQVSGSGTVVPLGRGHFISDQSLLSQPLGQYPELPSSGNPYYVPQQVHYHYVPPVCSELLYMSNSDLHNQMVHQPTVVTLRNPTEVQKYESSFQPTSYPPSDTSRHTDQKKRSEGQCKGDKQSEMEGRDLSDQEHTNQDHRYDKDKHDDMMSETESRDLSDQEHTNQDHGQVQHDDKKDLSVPSGVKELGDTGTVFGKKRSEGQCKGDKQSEMEGRDLSDQEHTNQDHRYDKDKHDDMMSETEGRDLSDQEHTNQNHGQVQHDDKKDLSVPSGVKELGDTGTVFGGGLPYNKREKEPDCYIPSSHNQKKCINKNMDKEYISVHFHVVVSPDFELKLPEDFVAIRFRPEELGGFQQSKWKMEIESSLHNTIKQFLDKICEKSSMWVLVIPLYHLLKRNQKQGQARYINRKHTTTEWWGTAGISDVITKFSNKNVLHERDIEEYQKNLEPLLIIDPLLSRTLMAVVTWKRLSKGNMHLFTTEAILANLCYSLKSSSFDVKDSDLMFLTELTSNKVKKKRECIQQMDTENHLHSEMATAQMQADIILDVLEEIRKNCLRKNIWVITPLIQLTAEIMLNAEIASQGLSQASLTKTGKDFEGKFEGIIDRLWTFTRHWLSEKYIDIYHVTEEALEIFSHLLNVNFGGNKSDDQWRKLLMDYLADHYSKQSLSVFSAVTEQLMKGTISLGKLDQIIRKSESLLKVQQTIELNETSNSGSDSRQKVSQILKQVIIWRKKELEKYHHQKQAMAGFVQMCQNMNADVNRLMREVNKSDSELQICDICQPEKYTGIESLTREYTPEITYFGVSENVLHIAEQLKVFQESDVYMKLLNTYKGKVKLSQLTAENVADNIFTPAHEELKSLVDNLKSGTITLIHTRKYFGAYKDQYSKLEDEIRKLCRIMNEEHSWIKKRCLQEDNKKVPLKSINENLLKAGESLKEINEKKTQCLKQFIDCKELVEWLKDSLKGPSEVKLLVDLALMTASGQGDMEVSKVKCLHAATIGYAPLIYDLTPDVNFNKFLDILRSVWRSLESDPELPDKLKIVQDNIGWLKKVKESKGSMEISAFKQVENINNKGIYKIGKLNRETSPKSVEEVVQLVIPKDLKSQEENNKVYTYQQLNDLQSRLMLVAGKATEGKEQVDRFVEIFDGVTRMAALYLRLCNAGSILFRNWVATFHCEPRRKINAQINFGLSDQILLGKTTSREGVTEQIYDICGFLSDCLGEWNDHVEIKRTEFPCLNHFTTEQLVMLRKELAVLFTADEQVHNSVYLLLHPIHQHCTLADLRQAFNQAFKERNNQRKHESASSDTDNESVSTEDTEDIVQGAREFIDNLTECGYSKQLTLQALNKFGSNRFQEDNEDSSEDNDRQYESDDKSETLQEDDSLEYKVEITLDRFTSGLLENLDTEKLSLVDQLKELWNNYIHTVTTSVLDFLSVEHLGDILTCLQAETQRINKKPVPVSVAISKEYLSMSDMDSQSDDDYAGNNVDSSQQRPFPEYLKVGQPNLIVCPEAQQLQVILSLYIHGNGSSKPLPQRDEVLLCSSETTAEQVELLLRRATFDDSGKIYCLADVGQLGFDIAQKTETSFEKHCKQKRGLHLVVICSRQTEDRSHLVNYLDRFRVQYTPMYDLTQIQHYLKSKFTITEENAASTVDPECCSVRLVKSHAAAAGKSLKVQRMQQKLENLMKKKPGDQLPLCVSIPVHRKQVDVSSIMKRFGQVIPDPEKSVPRIFHIDLDHDVVEGVDHFLFNLLVLGSIMDNEGLVWQRSDMDLYVVETMPLLQREVTKQKNDNDQLMDDIMFRSETFQRPYQYLKRFAASLEMNDVNPRRAEDNHVSCLDILIRYCGIVEPSWAELSHFAHFLNVQLCDCEHSDFCHSEQDLPGFRVFVVKFMISMSRDFATRSLNISEQTPGSPVTIEQDELEDNDGNLIIYEMKRRWETSPHPYVFFNGDPDSENRHSMTFIGFNVGHNGDIIDPRTNEILDRNVISPELQNALTHNLMGETGCGKTRLVKFMCDLLKPPGAPIDNLILIKVHGGTTEEEIINKVTDAAKVGKTNKKQFKNVDTVLFFDEANTTDAIGLIKEIMCDHRLQGEPLRECSGLKFVVACNPYRREEYREHISPRFQQPLTLPHGADTIADEIDRCQELFLNNVDLGDNIARNQALKENLFMMIMCIELRIPLFLVGKPGSSKSLAKTIVDDVMKGDAAHHELFRHLKQVHMISYQCSPLSTTEGIVATFRQCAQLQDKKDLERYVAVVVLDEVGLAEDSPLMPLKSLHPLLEDGCIDDEKPAQHKKVACVAISNWALDPAKMNRGIHVQRGVPDMEELKRSAIGICATNEIVQHRMESLVQPLAIGYMELYESAINEKREFFGLRDFYSLVKMVYGFAEKIGRKPTWHQLKHAILRNFGGLDRIDPVQIFQKGLIEVDTNTKRGRNDPSCSPSAMIRESLFKDDLTSETRYLLILTENYAALSILQQELLDSDQATVIFGSSFPNDQEYTQVCRNINRIKICMEAGRKVVLLNLENLYESLYDALNQYYVRLGDARFIDLGLGTQRVKCEVHKDFKLVVVAEKKVVYEKFPIPLINRLEKHILTMSTMLTEDQIEVAEELTKWIKQFAEVTTTKLRSKGPEVQDVFIGYHVDTPASVVNHVLERAQDLLLQCVTPDSVIRLKNTRLSPQLAAAYADRYNNHQKHGSLQELLQQLISERDHTESGIFLQVTTHSKLLSSSEAYTIGGLVGFPKEVIQFASLHAFDTEHQFCKMLKGFFNQKNQSNQNKLLMLQCESGGQSGDLIACARYIIQDEYVQAVRTGSLIHVVLIVQLTRKQGNFIGFQRKSLAELYEEALQILDVPIDDTQKNNDVQLESDITNVAQNSDDLQWQGEEDADSMDSNDSTAYRSEVVPEVGGMVQEVPCRMESGDLCTVHSDLSENILNEDSILTKQLTQVHRLPAPLITCLDVDNLVHRCIHKSAAMLMDYEADTGRKTERVPILLDLLSRKQDEDGKRVNGVTVLDVFHKRICLLLKEKESTVMAYTPSNWLSHEAASLECVNKAGTFSDLQPVTVARTSQDLTEFKVETSGISKSLFSSSLPFSWIIYDQINSLLYQTKNDKVKEDPESLTERLLEMNLGHVLQWVNDHGHKDEMIKRYLRDFVHMVYKAQTEEPNTEYKVRTV</sequence>
<feature type="region of interest" description="Disordered" evidence="1">
    <location>
        <begin position="470"/>
        <end position="654"/>
    </location>
</feature>
<proteinExistence type="predicted"/>
<feature type="compositionally biased region" description="Basic and acidic residues" evidence="1">
    <location>
        <begin position="1741"/>
        <end position="1754"/>
    </location>
</feature>
<dbReference type="Proteomes" id="UP001208570">
    <property type="component" value="Unassembled WGS sequence"/>
</dbReference>
<feature type="compositionally biased region" description="Polar residues" evidence="1">
    <location>
        <begin position="470"/>
        <end position="486"/>
    </location>
</feature>
<protein>
    <submittedName>
        <fullName evidence="2">Uncharacterized protein</fullName>
    </submittedName>
</protein>
<dbReference type="GO" id="GO:0016887">
    <property type="term" value="F:ATP hydrolysis activity"/>
    <property type="evidence" value="ECO:0007669"/>
    <property type="project" value="InterPro"/>
</dbReference>
<gene>
    <name evidence="2" type="ORF">LSH36_63g01096</name>
</gene>
<dbReference type="EMBL" id="JAODUP010000063">
    <property type="protein sequence ID" value="KAK2164431.1"/>
    <property type="molecule type" value="Genomic_DNA"/>
</dbReference>
<feature type="region of interest" description="Disordered" evidence="1">
    <location>
        <begin position="300"/>
        <end position="335"/>
    </location>
</feature>
<feature type="compositionally biased region" description="Acidic residues" evidence="1">
    <location>
        <begin position="1685"/>
        <end position="1696"/>
    </location>
</feature>
<feature type="compositionally biased region" description="Basic and acidic residues" evidence="1">
    <location>
        <begin position="487"/>
        <end position="564"/>
    </location>
</feature>
<feature type="compositionally biased region" description="Polar residues" evidence="1">
    <location>
        <begin position="317"/>
        <end position="330"/>
    </location>
</feature>
<dbReference type="InterPro" id="IPR031248">
    <property type="entry name" value="RNF213"/>
</dbReference>
<dbReference type="PANTHER" id="PTHR22605">
    <property type="entry name" value="RZ-TYPE DOMAIN-CONTAINING PROTEIN"/>
    <property type="match status" value="1"/>
</dbReference>
<evidence type="ECO:0000313" key="2">
    <source>
        <dbReference type="EMBL" id="KAK2164431.1"/>
    </source>
</evidence>
<dbReference type="Gene3D" id="3.40.50.300">
    <property type="entry name" value="P-loop containing nucleotide triphosphate hydrolases"/>
    <property type="match status" value="2"/>
</dbReference>
<dbReference type="InterPro" id="IPR027417">
    <property type="entry name" value="P-loop_NTPase"/>
</dbReference>
<comment type="caution">
    <text evidence="2">The sequence shown here is derived from an EMBL/GenBank/DDBJ whole genome shotgun (WGS) entry which is preliminary data.</text>
</comment>
<feature type="compositionally biased region" description="Basic and acidic residues" evidence="1">
    <location>
        <begin position="583"/>
        <end position="652"/>
    </location>
</feature>
<feature type="region of interest" description="Disordered" evidence="1">
    <location>
        <begin position="368"/>
        <end position="389"/>
    </location>
</feature>
<feature type="region of interest" description="Disordered" evidence="1">
    <location>
        <begin position="1672"/>
        <end position="1696"/>
    </location>
</feature>
<reference evidence="2" key="1">
    <citation type="journal article" date="2023" name="Mol. Biol. Evol.">
        <title>Third-Generation Sequencing Reveals the Adaptive Role of the Epigenome in Three Deep-Sea Polychaetes.</title>
        <authorList>
            <person name="Perez M."/>
            <person name="Aroh O."/>
            <person name="Sun Y."/>
            <person name="Lan Y."/>
            <person name="Juniper S.K."/>
            <person name="Young C.R."/>
            <person name="Angers B."/>
            <person name="Qian P.Y."/>
        </authorList>
    </citation>
    <scope>NUCLEOTIDE SEQUENCE</scope>
    <source>
        <strain evidence="2">P08H-3</strain>
    </source>
</reference>
<name>A0AAD9K3V5_9ANNE</name>
<dbReference type="GO" id="GO:0004842">
    <property type="term" value="F:ubiquitin-protein transferase activity"/>
    <property type="evidence" value="ECO:0007669"/>
    <property type="project" value="InterPro"/>
</dbReference>
<evidence type="ECO:0000313" key="3">
    <source>
        <dbReference type="Proteomes" id="UP001208570"/>
    </source>
</evidence>
<organism evidence="2 3">
    <name type="scientific">Paralvinella palmiformis</name>
    <dbReference type="NCBI Taxonomy" id="53620"/>
    <lineage>
        <taxon>Eukaryota</taxon>
        <taxon>Metazoa</taxon>
        <taxon>Spiralia</taxon>
        <taxon>Lophotrochozoa</taxon>
        <taxon>Annelida</taxon>
        <taxon>Polychaeta</taxon>
        <taxon>Sedentaria</taxon>
        <taxon>Canalipalpata</taxon>
        <taxon>Terebellida</taxon>
        <taxon>Terebelliformia</taxon>
        <taxon>Alvinellidae</taxon>
        <taxon>Paralvinella</taxon>
    </lineage>
</organism>